<dbReference type="InterPro" id="IPR002156">
    <property type="entry name" value="RNaseH_domain"/>
</dbReference>
<proteinExistence type="predicted"/>
<evidence type="ECO:0000313" key="2">
    <source>
        <dbReference type="EMBL" id="KAI5348858.1"/>
    </source>
</evidence>
<dbReference type="Pfam" id="PF13456">
    <property type="entry name" value="RVT_3"/>
    <property type="match status" value="1"/>
</dbReference>
<sequence length="211" mass="23739">MALNVPIFCLISIQNVLYQNFDGIEWLASLPHTKAADGPNVLSKTPLLCWQIWEARNNCFFKDIDPHPVRVLNVAGRIGLDYWKINSCPSQKYTGMVNIMWKPPPLDWVKVNFDGSMRGNLATTGFVIRDWNGNVRLAGAKNSCQVSITVAECLALRDGLPHDIHKGWRKILVEGHSLTPSRLWDRGLLLSQSIPFYFDLVGPACPHGFQL</sequence>
<dbReference type="EMBL" id="JAJFAZ020000001">
    <property type="protein sequence ID" value="KAI5348858.1"/>
    <property type="molecule type" value="Genomic_DNA"/>
</dbReference>
<comment type="caution">
    <text evidence="2">The sequence shown here is derived from an EMBL/GenBank/DDBJ whole genome shotgun (WGS) entry which is preliminary data.</text>
</comment>
<dbReference type="InterPro" id="IPR053151">
    <property type="entry name" value="RNase_H-like"/>
</dbReference>
<evidence type="ECO:0000313" key="3">
    <source>
        <dbReference type="Proteomes" id="UP001054821"/>
    </source>
</evidence>
<dbReference type="GO" id="GO:0004523">
    <property type="term" value="F:RNA-DNA hybrid ribonuclease activity"/>
    <property type="evidence" value="ECO:0007669"/>
    <property type="project" value="InterPro"/>
</dbReference>
<keyword evidence="3" id="KW-1185">Reference proteome</keyword>
<dbReference type="PANTHER" id="PTHR47723:SF23">
    <property type="entry name" value="REVERSE TRANSCRIPTASE-LIKE PROTEIN"/>
    <property type="match status" value="1"/>
</dbReference>
<dbReference type="InterPro" id="IPR036397">
    <property type="entry name" value="RNaseH_sf"/>
</dbReference>
<reference evidence="2 3" key="1">
    <citation type="journal article" date="2022" name="G3 (Bethesda)">
        <title>Whole-genome sequence and methylome profiling of the almond [Prunus dulcis (Mill.) D.A. Webb] cultivar 'Nonpareil'.</title>
        <authorList>
            <person name="D'Amico-Willman K.M."/>
            <person name="Ouma W.Z."/>
            <person name="Meulia T."/>
            <person name="Sideli G.M."/>
            <person name="Gradziel T.M."/>
            <person name="Fresnedo-Ramirez J."/>
        </authorList>
    </citation>
    <scope>NUCLEOTIDE SEQUENCE [LARGE SCALE GENOMIC DNA]</scope>
    <source>
        <strain evidence="2">Clone GOH B32 T37-40</strain>
    </source>
</reference>
<dbReference type="CDD" id="cd06222">
    <property type="entry name" value="RNase_H_like"/>
    <property type="match status" value="1"/>
</dbReference>
<dbReference type="GO" id="GO:0003676">
    <property type="term" value="F:nucleic acid binding"/>
    <property type="evidence" value="ECO:0007669"/>
    <property type="project" value="InterPro"/>
</dbReference>
<feature type="domain" description="RNase H type-1" evidence="1">
    <location>
        <begin position="112"/>
        <end position="179"/>
    </location>
</feature>
<gene>
    <name evidence="2" type="ORF">L3X38_001745</name>
</gene>
<dbReference type="Gene3D" id="3.30.420.10">
    <property type="entry name" value="Ribonuclease H-like superfamily/Ribonuclease H"/>
    <property type="match status" value="1"/>
</dbReference>
<dbReference type="PANTHER" id="PTHR47723">
    <property type="entry name" value="OS05G0353850 PROTEIN"/>
    <property type="match status" value="1"/>
</dbReference>
<dbReference type="InterPro" id="IPR044730">
    <property type="entry name" value="RNase_H-like_dom_plant"/>
</dbReference>
<dbReference type="InterPro" id="IPR012337">
    <property type="entry name" value="RNaseH-like_sf"/>
</dbReference>
<dbReference type="AlphaFoldDB" id="A0AAD4WSM3"/>
<evidence type="ECO:0000259" key="1">
    <source>
        <dbReference type="Pfam" id="PF13456"/>
    </source>
</evidence>
<accession>A0AAD4WSM3</accession>
<name>A0AAD4WSM3_PRUDU</name>
<organism evidence="2 3">
    <name type="scientific">Prunus dulcis</name>
    <name type="common">Almond</name>
    <name type="synonym">Amygdalus dulcis</name>
    <dbReference type="NCBI Taxonomy" id="3755"/>
    <lineage>
        <taxon>Eukaryota</taxon>
        <taxon>Viridiplantae</taxon>
        <taxon>Streptophyta</taxon>
        <taxon>Embryophyta</taxon>
        <taxon>Tracheophyta</taxon>
        <taxon>Spermatophyta</taxon>
        <taxon>Magnoliopsida</taxon>
        <taxon>eudicotyledons</taxon>
        <taxon>Gunneridae</taxon>
        <taxon>Pentapetalae</taxon>
        <taxon>rosids</taxon>
        <taxon>fabids</taxon>
        <taxon>Rosales</taxon>
        <taxon>Rosaceae</taxon>
        <taxon>Amygdaloideae</taxon>
        <taxon>Amygdaleae</taxon>
        <taxon>Prunus</taxon>
    </lineage>
</organism>
<dbReference type="SUPFAM" id="SSF53098">
    <property type="entry name" value="Ribonuclease H-like"/>
    <property type="match status" value="1"/>
</dbReference>
<protein>
    <recommendedName>
        <fullName evidence="1">RNase H type-1 domain-containing protein</fullName>
    </recommendedName>
</protein>
<dbReference type="Proteomes" id="UP001054821">
    <property type="component" value="Chromosome 1"/>
</dbReference>